<dbReference type="EMBL" id="QHCT01000002">
    <property type="protein sequence ID" value="RHX90754.1"/>
    <property type="molecule type" value="Genomic_DNA"/>
</dbReference>
<sequence length="65" mass="7809">MFALNIRDGRFQLLGERRKEENLRLPDSSDKEPILPQKRKAKKEFKKRGTNFSKNRFLFEKNSIL</sequence>
<accession>A0A396ZAB2</accession>
<organism evidence="1 2">
    <name type="scientific">Leptospira stimsonii</name>
    <dbReference type="NCBI Taxonomy" id="2202203"/>
    <lineage>
        <taxon>Bacteria</taxon>
        <taxon>Pseudomonadati</taxon>
        <taxon>Spirochaetota</taxon>
        <taxon>Spirochaetia</taxon>
        <taxon>Leptospirales</taxon>
        <taxon>Leptospiraceae</taxon>
        <taxon>Leptospira</taxon>
    </lineage>
</organism>
<dbReference type="Proteomes" id="UP000265798">
    <property type="component" value="Unassembled WGS sequence"/>
</dbReference>
<proteinExistence type="predicted"/>
<name>A0A396ZAB2_9LEPT</name>
<evidence type="ECO:0000313" key="2">
    <source>
        <dbReference type="Proteomes" id="UP000265798"/>
    </source>
</evidence>
<protein>
    <submittedName>
        <fullName evidence="1">Uncharacterized protein</fullName>
    </submittedName>
</protein>
<dbReference type="AlphaFoldDB" id="A0A396ZAB2"/>
<evidence type="ECO:0000313" key="1">
    <source>
        <dbReference type="EMBL" id="RHX90754.1"/>
    </source>
</evidence>
<comment type="caution">
    <text evidence="1">The sequence shown here is derived from an EMBL/GenBank/DDBJ whole genome shotgun (WGS) entry which is preliminary data.</text>
</comment>
<reference evidence="2" key="1">
    <citation type="submission" date="2018-05" db="EMBL/GenBank/DDBJ databases">
        <title>Leptospira yasudae sp. nov. and Leptospira stimsonii sp. nov., two pathogenic species of the genus Leptospira isolated from environmental sources.</title>
        <authorList>
            <person name="Casanovas-Massana A."/>
            <person name="Hamond C."/>
            <person name="Santos L.A."/>
            <person name="Hacker K.P."/>
            <person name="Balassiano I."/>
            <person name="Medeiros M.A."/>
            <person name="Reis M.G."/>
            <person name="Ko A.I."/>
            <person name="Wunder E.A."/>
        </authorList>
    </citation>
    <scope>NUCLEOTIDE SEQUENCE [LARGE SCALE GENOMIC DNA]</scope>
    <source>
        <strain evidence="2">Yale</strain>
    </source>
</reference>
<gene>
    <name evidence="1" type="ORF">DLM75_10230</name>
</gene>